<organism evidence="2 3">
    <name type="scientific">Leptomonas seymouri</name>
    <dbReference type="NCBI Taxonomy" id="5684"/>
    <lineage>
        <taxon>Eukaryota</taxon>
        <taxon>Discoba</taxon>
        <taxon>Euglenozoa</taxon>
        <taxon>Kinetoplastea</taxon>
        <taxon>Metakinetoplastina</taxon>
        <taxon>Trypanosomatida</taxon>
        <taxon>Trypanosomatidae</taxon>
        <taxon>Leishmaniinae</taxon>
        <taxon>Leptomonas</taxon>
    </lineage>
</organism>
<feature type="compositionally biased region" description="Low complexity" evidence="1">
    <location>
        <begin position="284"/>
        <end position="299"/>
    </location>
</feature>
<feature type="compositionally biased region" description="Acidic residues" evidence="1">
    <location>
        <begin position="1295"/>
        <end position="1310"/>
    </location>
</feature>
<feature type="compositionally biased region" description="Polar residues" evidence="1">
    <location>
        <begin position="43"/>
        <end position="53"/>
    </location>
</feature>
<feature type="compositionally biased region" description="Low complexity" evidence="1">
    <location>
        <begin position="1533"/>
        <end position="1547"/>
    </location>
</feature>
<feature type="compositionally biased region" description="Low complexity" evidence="1">
    <location>
        <begin position="310"/>
        <end position="325"/>
    </location>
</feature>
<feature type="compositionally biased region" description="Polar residues" evidence="1">
    <location>
        <begin position="1270"/>
        <end position="1282"/>
    </location>
</feature>
<feature type="region of interest" description="Disordered" evidence="1">
    <location>
        <begin position="1491"/>
        <end position="1969"/>
    </location>
</feature>
<feature type="compositionally biased region" description="Low complexity" evidence="1">
    <location>
        <begin position="1647"/>
        <end position="1661"/>
    </location>
</feature>
<feature type="compositionally biased region" description="Low complexity" evidence="1">
    <location>
        <begin position="1757"/>
        <end position="1773"/>
    </location>
</feature>
<feature type="compositionally biased region" description="Basic and acidic residues" evidence="1">
    <location>
        <begin position="1379"/>
        <end position="1388"/>
    </location>
</feature>
<feature type="region of interest" description="Disordered" evidence="1">
    <location>
        <begin position="269"/>
        <end position="325"/>
    </location>
</feature>
<protein>
    <submittedName>
        <fullName evidence="2">Uncharacterized protein</fullName>
    </submittedName>
</protein>
<feature type="compositionally biased region" description="Low complexity" evidence="1">
    <location>
        <begin position="54"/>
        <end position="70"/>
    </location>
</feature>
<feature type="compositionally biased region" description="Basic and acidic residues" evidence="1">
    <location>
        <begin position="1953"/>
        <end position="1969"/>
    </location>
</feature>
<feature type="compositionally biased region" description="Basic residues" evidence="1">
    <location>
        <begin position="1390"/>
        <end position="1404"/>
    </location>
</feature>
<feature type="region of interest" description="Disordered" evidence="1">
    <location>
        <begin position="37"/>
        <end position="79"/>
    </location>
</feature>
<accession>A0A0N1PBX1</accession>
<feature type="compositionally biased region" description="Low complexity" evidence="1">
    <location>
        <begin position="1822"/>
        <end position="1837"/>
    </location>
</feature>
<feature type="compositionally biased region" description="Low complexity" evidence="1">
    <location>
        <begin position="1781"/>
        <end position="1792"/>
    </location>
</feature>
<evidence type="ECO:0000313" key="2">
    <source>
        <dbReference type="EMBL" id="KPI86370.1"/>
    </source>
</evidence>
<keyword evidence="3" id="KW-1185">Reference proteome</keyword>
<dbReference type="Proteomes" id="UP000038009">
    <property type="component" value="Unassembled WGS sequence"/>
</dbReference>
<dbReference type="VEuPathDB" id="TriTrypDB:Lsey_0134_0030"/>
<name>A0A0N1PBX1_LEPSE</name>
<feature type="region of interest" description="Disordered" evidence="1">
    <location>
        <begin position="194"/>
        <end position="231"/>
    </location>
</feature>
<gene>
    <name evidence="2" type="ORF">ABL78_4556</name>
</gene>
<reference evidence="2 3" key="1">
    <citation type="journal article" date="2015" name="PLoS Pathog.">
        <title>Leptomonas seymouri: Adaptations to the Dixenous Life Cycle Analyzed by Genome Sequencing, Transcriptome Profiling and Co-infection with Leishmania donovani.</title>
        <authorList>
            <person name="Kraeva N."/>
            <person name="Butenko A."/>
            <person name="Hlavacova J."/>
            <person name="Kostygov A."/>
            <person name="Myskova J."/>
            <person name="Grybchuk D."/>
            <person name="Lestinova T."/>
            <person name="Votypka J."/>
            <person name="Volf P."/>
            <person name="Opperdoes F."/>
            <person name="Flegontov P."/>
            <person name="Lukes J."/>
            <person name="Yurchenko V."/>
        </authorList>
    </citation>
    <scope>NUCLEOTIDE SEQUENCE [LARGE SCALE GENOMIC DNA]</scope>
    <source>
        <strain evidence="2 3">ATCC 30220</strain>
    </source>
</reference>
<sequence>MSQRITPLTRNQLLELEALVRNLITIVTQQQQQQLLQRHHHQTSNTTASVGNQSWPSSASSTPASLTATAGKSSSLFPPSRLSEPSAFADLSSSNSIAEAEAFSSCHGTQAGATCLTDHPVLHGTFIDVFTDPLTATSWRLYDKILYIVWWSYRLPSCTSCGMQDAWMPSGDVEFKCSFCIAGAGTTRSNAVVEDEATVNEDAEYGNDSGDEDDVDEKEKANEGGGGGGPGGGPIDAYLFFYEWLRRIPVLSPAGASAPASDAHNVSNGVGFAGHDTGSPQRLSAVSRGSGAASSSMNGARGGGRSAQGPSLPATSATTSSASSSVLLPSGEALPTVLRAAYDMSCLLTAPGLPRGTAPVIRAACLYMSLLLHRYVSLFPLFCTAGRESVAGGGKTMASAQPPSRAGTFESSEEQLAEVELQWIDVELVCALLGVAAPSFFESTEVSVQHLQNVFTVAATYGVPSVLWHPGRVPGRVEIIKALKDKVIPLCPLHSTTAGVSGLCPEHTAMIVALELARRVDAHSIAASSTSPAAAAQNAQRIGMWLDALGLYPTRRVYRDVHSFQRAMEHEEASSSGDAERRVKEEEEEAEGKGRGNDTMREWEKTLTELSAVNDPHLIAAAERHAHRHDSLAAALDPGGSKDASSPYLTTQRSPFFKCFEWILTSPCANALLHVFAAVFRLTPMELADAALRSGIYQGHASGFVTTLRTAVQRGAFDIMPLARRLSPVTSSWMSVYMALHSSDRLPLLAALFQFNDGQNSSRDRQAALTRLLQKILRKHQAAQLHQLNYVLRVTDEDEKHFNGVYFLSSVLWQEGLAVFTCLRSGRKTITMNRFAGTMSLCYMNAKEKIVSRLSMHVVSPVVAAVETDAARLVMEVALGAVARGVSTHGDPWGTVVRCLDRCARVRRRMRVPMLASRLDALASIRENVGTVVRRFQQLPSLHGVAEGGGGGGAMVPTLLGWGETETLLAAAPQLDVRELRRDLQWNILALPNVSLLSGLSENRVVAMYASLVGILELIHDRLTAGQASSSPAALLNNWVEELLFVEEEEVDAACGFVDDFGGPLSVADHRRGPGWSPPMYRNSRGGTPKLSRSPKSKFISVSTSTNTAGSSAPTSAFTTTYANSSSHYTPTPPQGFARQPYTLTPPSMAPSRSPALHSVAATATVTTPPLSSVRAPREGWKGGSNDMSASALAPSTSSSSHNAVSTPISRFQAPSSASSLGKSGNGTNRTPPLSHTAGEARHGEGCDVLWSGKLPELELSASTADVEKQLSSGSKTGQQQMPPRRSGRRREREDGDQDGHDEDGDDGSDRDEGRAQQERVLRLLRQILPPYWDVLLGLATDLALPNAVTAASPAATARSGVRGDALDDEDEEGVNGGENHEEGDGARRMAAHARERRLRRQQHHSSQQHCGGSSDPKARASAATARQCEKDSNAVVAVSRSALSAAHRPFNLFDAEECRRRLHRLYVFVSTYIQCKQRYQEQAAAGTLPTLPEKTAASSPPPPLTPGASCKPPAATATTGSPPPSVRGVGGAKASTAAAAGVNSSGLRSPRAHLTPPPPYNSLAGPQRSPPYHQRSPRQPSPRGGHPQPSPPHSPELRNGNSNIVSGAPRLSRQSGGVSPVPRSPSLTAASRKSGAEGGNDRSPKQQSSMTPPMRSSPPQHGKRTSGTAKSHSGGHGQRSKGGLERTAVALVDDENFSLPPSEVAWAHNGDPPQHPSRAERASGTGTTDSHSRKGTEDRPSSRYAASPLEGHRARQQQQRWQAAVTSTTSSDTEIDEETLTVTASVQQTSSSRKRMRDGSEGHAGEEDKDDDYSSGGGDVQRGQQPPQQQQQQQQQLRRKAKKLGRRRRRQEQSAQQFPQQPDAKAPLPSPSSRSSGKEPSRSPELRSWRDGKVTGSVSPLGNSPALPPRRSGNADPSGKPKPRMSSPPQSTVPSIRGRTARASEEAAAASDSERSADCDAEMRRTLT</sequence>
<feature type="compositionally biased region" description="Low complexity" evidence="1">
    <location>
        <begin position="1156"/>
        <end position="1174"/>
    </location>
</feature>
<feature type="compositionally biased region" description="Low complexity" evidence="1">
    <location>
        <begin position="1405"/>
        <end position="1415"/>
    </location>
</feature>
<comment type="caution">
    <text evidence="2">The sequence shown here is derived from an EMBL/GenBank/DDBJ whole genome shotgun (WGS) entry which is preliminary data.</text>
</comment>
<feature type="compositionally biased region" description="Basic and acidic residues" evidence="1">
    <location>
        <begin position="1731"/>
        <end position="1742"/>
    </location>
</feature>
<feature type="compositionally biased region" description="Low complexity" evidence="1">
    <location>
        <begin position="1189"/>
        <end position="1206"/>
    </location>
</feature>
<feature type="compositionally biased region" description="Low complexity" evidence="1">
    <location>
        <begin position="1507"/>
        <end position="1521"/>
    </location>
</feature>
<evidence type="ECO:0000256" key="1">
    <source>
        <dbReference type="SAM" id="MobiDB-lite"/>
    </source>
</evidence>
<feature type="compositionally biased region" description="Basic and acidic residues" evidence="1">
    <location>
        <begin position="1798"/>
        <end position="1807"/>
    </location>
</feature>
<feature type="compositionally biased region" description="Basic residues" evidence="1">
    <location>
        <begin position="1838"/>
        <end position="1851"/>
    </location>
</feature>
<evidence type="ECO:0000313" key="3">
    <source>
        <dbReference type="Proteomes" id="UP000038009"/>
    </source>
</evidence>
<feature type="region of interest" description="Disordered" evidence="1">
    <location>
        <begin position="1261"/>
        <end position="1315"/>
    </location>
</feature>
<proteinExistence type="predicted"/>
<dbReference type="OrthoDB" id="267223at2759"/>
<feature type="compositionally biased region" description="Low complexity" evidence="1">
    <location>
        <begin position="1854"/>
        <end position="1876"/>
    </location>
</feature>
<feature type="region of interest" description="Disordered" evidence="1">
    <location>
        <begin position="1076"/>
        <end position="1241"/>
    </location>
</feature>
<feature type="region of interest" description="Disordered" evidence="1">
    <location>
        <begin position="567"/>
        <end position="601"/>
    </location>
</feature>
<feature type="compositionally biased region" description="Low complexity" evidence="1">
    <location>
        <begin position="1616"/>
        <end position="1627"/>
    </location>
</feature>
<feature type="compositionally biased region" description="Low complexity" evidence="1">
    <location>
        <begin position="1567"/>
        <end position="1588"/>
    </location>
</feature>
<dbReference type="OMA" id="CPEHTAM"/>
<feature type="compositionally biased region" description="Polar residues" evidence="1">
    <location>
        <begin position="1100"/>
        <end position="1130"/>
    </location>
</feature>
<feature type="compositionally biased region" description="Basic and acidic residues" evidence="1">
    <location>
        <begin position="1877"/>
        <end position="1894"/>
    </location>
</feature>
<feature type="compositionally biased region" description="Polar residues" evidence="1">
    <location>
        <begin position="1207"/>
        <end position="1234"/>
    </location>
</feature>
<feature type="region of interest" description="Disordered" evidence="1">
    <location>
        <begin position="1351"/>
        <end position="1434"/>
    </location>
</feature>
<dbReference type="EMBL" id="LJSK01000134">
    <property type="protein sequence ID" value="KPI86370.1"/>
    <property type="molecule type" value="Genomic_DNA"/>
</dbReference>
<feature type="compositionally biased region" description="Acidic residues" evidence="1">
    <location>
        <begin position="194"/>
        <end position="216"/>
    </location>
</feature>